<dbReference type="EMBL" id="JADEVO010000039">
    <property type="protein sequence ID" value="MBN3967982.1"/>
    <property type="molecule type" value="Genomic_DNA"/>
</dbReference>
<evidence type="ECO:0000313" key="1">
    <source>
        <dbReference type="EMBL" id="MBN3967982.1"/>
    </source>
</evidence>
<reference evidence="1 2" key="1">
    <citation type="journal article" date="2021" name="Int. J. Syst. Evol. Microbiol.">
        <title>Pseudomonas piscium sp. nov., Pseudomonas pisciculturae sp. nov., Pseudomonas mucoides sp. nov. and Pseudomonas neuropathica sp. nov. isolated from rainbow trout.</title>
        <authorList>
            <person name="Duman M."/>
            <person name="Mulet M."/>
            <person name="Altun S."/>
            <person name="Saticioglu I.B."/>
            <person name="Gomila M."/>
            <person name="Lalucat J."/>
            <person name="Garcia-Valdes E."/>
        </authorList>
    </citation>
    <scope>NUCLEOTIDE SEQUENCE [LARGE SCALE GENOMIC DNA]</scope>
    <source>
        <strain evidence="1 2">LMG 28632</strain>
    </source>
</reference>
<gene>
    <name evidence="1" type="ORF">IMW75_22220</name>
</gene>
<dbReference type="Pfam" id="PF19923">
    <property type="entry name" value="DUF6386"/>
    <property type="match status" value="1"/>
</dbReference>
<protein>
    <recommendedName>
        <fullName evidence="3">Integron gene cassette protein</fullName>
    </recommendedName>
</protein>
<evidence type="ECO:0000313" key="2">
    <source>
        <dbReference type="Proteomes" id="UP000772591"/>
    </source>
</evidence>
<dbReference type="InterPro" id="IPR045665">
    <property type="entry name" value="DUF6386"/>
</dbReference>
<accession>A0ABS3AM32</accession>
<dbReference type="Proteomes" id="UP000772591">
    <property type="component" value="Unassembled WGS sequence"/>
</dbReference>
<organism evidence="1 2">
    <name type="scientific">Pseudomonas gregormendelii</name>
    <dbReference type="NCBI Taxonomy" id="1628277"/>
    <lineage>
        <taxon>Bacteria</taxon>
        <taxon>Pseudomonadati</taxon>
        <taxon>Pseudomonadota</taxon>
        <taxon>Gammaproteobacteria</taxon>
        <taxon>Pseudomonadales</taxon>
        <taxon>Pseudomonadaceae</taxon>
        <taxon>Pseudomonas</taxon>
    </lineage>
</organism>
<proteinExistence type="predicted"/>
<evidence type="ECO:0008006" key="3">
    <source>
        <dbReference type="Google" id="ProtNLM"/>
    </source>
</evidence>
<name>A0ABS3AM32_9PSED</name>
<dbReference type="RefSeq" id="WP_205893782.1">
    <property type="nucleotide sequence ID" value="NZ_JADEVO010000039.1"/>
</dbReference>
<comment type="caution">
    <text evidence="1">The sequence shown here is derived from an EMBL/GenBank/DDBJ whole genome shotgun (WGS) entry which is preliminary data.</text>
</comment>
<keyword evidence="2" id="KW-1185">Reference proteome</keyword>
<sequence>MNKKISVSTDTATIVIFDLAAIKHRITDAPDWWSILEDEIFEMNAGNIAFCGMGQDGDFTINIVSDIGFDFGLLFIDFPSGQVFIGAGEDTTGGGLEPDFSEAIQGDIINLSSGFYLVKYKRVADCLELAFLPSKQRLNYFNDPIKL</sequence>